<dbReference type="Proteomes" id="UP000176512">
    <property type="component" value="Unassembled WGS sequence"/>
</dbReference>
<keyword evidence="1" id="KW-1133">Transmembrane helix</keyword>
<evidence type="ECO:0000256" key="1">
    <source>
        <dbReference type="SAM" id="Phobius"/>
    </source>
</evidence>
<evidence type="ECO:0000313" key="3">
    <source>
        <dbReference type="Proteomes" id="UP000176512"/>
    </source>
</evidence>
<evidence type="ECO:0000313" key="2">
    <source>
        <dbReference type="EMBL" id="OGY53738.1"/>
    </source>
</evidence>
<proteinExistence type="predicted"/>
<keyword evidence="1" id="KW-0812">Transmembrane</keyword>
<dbReference type="AlphaFoldDB" id="A0A1G1YN09"/>
<feature type="transmembrane region" description="Helical" evidence="1">
    <location>
        <begin position="34"/>
        <end position="53"/>
    </location>
</feature>
<protein>
    <submittedName>
        <fullName evidence="2">Uncharacterized protein</fullName>
    </submittedName>
</protein>
<dbReference type="EMBL" id="MHIP01000048">
    <property type="protein sequence ID" value="OGY53738.1"/>
    <property type="molecule type" value="Genomic_DNA"/>
</dbReference>
<reference evidence="2 3" key="1">
    <citation type="journal article" date="2016" name="Nat. Commun.">
        <title>Thousands of microbial genomes shed light on interconnected biogeochemical processes in an aquifer system.</title>
        <authorList>
            <person name="Anantharaman K."/>
            <person name="Brown C.T."/>
            <person name="Hug L.A."/>
            <person name="Sharon I."/>
            <person name="Castelle C.J."/>
            <person name="Probst A.J."/>
            <person name="Thomas B.C."/>
            <person name="Singh A."/>
            <person name="Wilkins M.J."/>
            <person name="Karaoz U."/>
            <person name="Brodie E.L."/>
            <person name="Williams K.H."/>
            <person name="Hubbard S.S."/>
            <person name="Banfield J.F."/>
        </authorList>
    </citation>
    <scope>NUCLEOTIDE SEQUENCE [LARGE SCALE GENOMIC DNA]</scope>
</reference>
<keyword evidence="1" id="KW-0472">Membrane</keyword>
<feature type="transmembrane region" description="Helical" evidence="1">
    <location>
        <begin position="7"/>
        <end position="28"/>
    </location>
</feature>
<sequence>MDRELRLMIFGLVIMAGLSFTHDIWWVASRPPRTEWIPFLLPLVFSGLATAMWKYRSRL</sequence>
<comment type="caution">
    <text evidence="2">The sequence shown here is derived from an EMBL/GenBank/DDBJ whole genome shotgun (WGS) entry which is preliminary data.</text>
</comment>
<name>A0A1G1YN09_9BACT</name>
<accession>A0A1G1YN09</accession>
<organism evidence="2 3">
    <name type="scientific">Candidatus Buchananbacteria bacterium RIFCSPLOWO2_01_FULL_46_12</name>
    <dbReference type="NCBI Taxonomy" id="1797546"/>
    <lineage>
        <taxon>Bacteria</taxon>
        <taxon>Candidatus Buchananiibacteriota</taxon>
    </lineage>
</organism>
<gene>
    <name evidence="2" type="ORF">A3A24_00135</name>
</gene>